<evidence type="ECO:0000313" key="2">
    <source>
        <dbReference type="Proteomes" id="UP001064971"/>
    </source>
</evidence>
<organism evidence="1 2">
    <name type="scientific">Deinococcus aetherius</name>
    <dbReference type="NCBI Taxonomy" id="200252"/>
    <lineage>
        <taxon>Bacteria</taxon>
        <taxon>Thermotogati</taxon>
        <taxon>Deinococcota</taxon>
        <taxon>Deinococci</taxon>
        <taxon>Deinococcales</taxon>
        <taxon>Deinococcaceae</taxon>
        <taxon>Deinococcus</taxon>
    </lineage>
</organism>
<dbReference type="Proteomes" id="UP001064971">
    <property type="component" value="Chromosome"/>
</dbReference>
<sequence>MRRRLPLSFSLQALLLASHAPSLTRDHTRRMRRLKTVVALVALSAGVAGAEQFGVQAGIGNLGLHVGAYSRVAGFGPVQTELRGTFDRGLTSGGETRVGADALLSVNLLLLRPYAGLGVGLPLGGGGASFQTTVGARFGLPGPFSGFAEGNFGSRNVYRAGLLLRF</sequence>
<dbReference type="EMBL" id="AP026560">
    <property type="protein sequence ID" value="BDP40740.1"/>
    <property type="molecule type" value="Genomic_DNA"/>
</dbReference>
<protein>
    <submittedName>
        <fullName evidence="1">Uncharacterized protein</fullName>
    </submittedName>
</protein>
<keyword evidence="2" id="KW-1185">Reference proteome</keyword>
<evidence type="ECO:0000313" key="1">
    <source>
        <dbReference type="EMBL" id="BDP40740.1"/>
    </source>
</evidence>
<accession>A0ABN6RD90</accession>
<name>A0ABN6RD90_9DEIO</name>
<reference evidence="1" key="1">
    <citation type="submission" date="2022-07" db="EMBL/GenBank/DDBJ databases">
        <title>Complete Genome Sequence of the Radioresistant Bacterium Deinococcus aetherius ST0316, Isolated from the Air Dust collected in Lower Stratosphere above Japan.</title>
        <authorList>
            <person name="Satoh K."/>
            <person name="Hagiwara K."/>
            <person name="Katsumata K."/>
            <person name="Kubo A."/>
            <person name="Yokobori S."/>
            <person name="Yamagishi A."/>
            <person name="Oono Y."/>
            <person name="Narumi I."/>
        </authorList>
    </citation>
    <scope>NUCLEOTIDE SEQUENCE</scope>
    <source>
        <strain evidence="1">ST0316</strain>
    </source>
</reference>
<gene>
    <name evidence="1" type="ORF">DAETH_07090</name>
</gene>
<proteinExistence type="predicted"/>